<gene>
    <name evidence="1" type="ORF">K466DRAFT_12375</name>
</gene>
<reference evidence="1 2" key="1">
    <citation type="journal article" date="2019" name="Nat. Ecol. Evol.">
        <title>Megaphylogeny resolves global patterns of mushroom evolution.</title>
        <authorList>
            <person name="Varga T."/>
            <person name="Krizsan K."/>
            <person name="Foldi C."/>
            <person name="Dima B."/>
            <person name="Sanchez-Garcia M."/>
            <person name="Sanchez-Ramirez S."/>
            <person name="Szollosi G.J."/>
            <person name="Szarkandi J.G."/>
            <person name="Papp V."/>
            <person name="Albert L."/>
            <person name="Andreopoulos W."/>
            <person name="Angelini C."/>
            <person name="Antonin V."/>
            <person name="Barry K.W."/>
            <person name="Bougher N.L."/>
            <person name="Buchanan P."/>
            <person name="Buyck B."/>
            <person name="Bense V."/>
            <person name="Catcheside P."/>
            <person name="Chovatia M."/>
            <person name="Cooper J."/>
            <person name="Damon W."/>
            <person name="Desjardin D."/>
            <person name="Finy P."/>
            <person name="Geml J."/>
            <person name="Haridas S."/>
            <person name="Hughes K."/>
            <person name="Justo A."/>
            <person name="Karasinski D."/>
            <person name="Kautmanova I."/>
            <person name="Kiss B."/>
            <person name="Kocsube S."/>
            <person name="Kotiranta H."/>
            <person name="LaButti K.M."/>
            <person name="Lechner B.E."/>
            <person name="Liimatainen K."/>
            <person name="Lipzen A."/>
            <person name="Lukacs Z."/>
            <person name="Mihaltcheva S."/>
            <person name="Morgado L.N."/>
            <person name="Niskanen T."/>
            <person name="Noordeloos M.E."/>
            <person name="Ohm R.A."/>
            <person name="Ortiz-Santana B."/>
            <person name="Ovrebo C."/>
            <person name="Racz N."/>
            <person name="Riley R."/>
            <person name="Savchenko A."/>
            <person name="Shiryaev A."/>
            <person name="Soop K."/>
            <person name="Spirin V."/>
            <person name="Szebenyi C."/>
            <person name="Tomsovsky M."/>
            <person name="Tulloss R.E."/>
            <person name="Uehling J."/>
            <person name="Grigoriev I.V."/>
            <person name="Vagvolgyi C."/>
            <person name="Papp T."/>
            <person name="Martin F.M."/>
            <person name="Miettinen O."/>
            <person name="Hibbett D.S."/>
            <person name="Nagy L.G."/>
        </authorList>
    </citation>
    <scope>NUCLEOTIDE SEQUENCE [LARGE SCALE GENOMIC DNA]</scope>
    <source>
        <strain evidence="1 2">HHB13444</strain>
    </source>
</reference>
<organism evidence="1 2">
    <name type="scientific">Polyporus arcularius HHB13444</name>
    <dbReference type="NCBI Taxonomy" id="1314778"/>
    <lineage>
        <taxon>Eukaryota</taxon>
        <taxon>Fungi</taxon>
        <taxon>Dikarya</taxon>
        <taxon>Basidiomycota</taxon>
        <taxon>Agaricomycotina</taxon>
        <taxon>Agaricomycetes</taxon>
        <taxon>Polyporales</taxon>
        <taxon>Polyporaceae</taxon>
        <taxon>Polyporus</taxon>
    </lineage>
</organism>
<dbReference type="Proteomes" id="UP000308197">
    <property type="component" value="Unassembled WGS sequence"/>
</dbReference>
<proteinExistence type="predicted"/>
<sequence length="155" mass="17319">MQCSSHRLPSIRPSMQRDSWSLSISRLVYTPGVPLGRRTRQREVRLLICLPGLYPVRAGKGTEVNSKVNRKIPKSRSVPCFLKLTKTTCHLRNSHVDHAGITRTGSNLGRKARPLKSGKRIEYCQLLALKSPTPTEPASRERRCQSMGGIISCPC</sequence>
<protein>
    <submittedName>
        <fullName evidence="1">Uncharacterized protein</fullName>
    </submittedName>
</protein>
<evidence type="ECO:0000313" key="1">
    <source>
        <dbReference type="EMBL" id="TFK79552.1"/>
    </source>
</evidence>
<name>A0A5C3NR89_9APHY</name>
<dbReference type="AlphaFoldDB" id="A0A5C3NR89"/>
<dbReference type="EMBL" id="ML211999">
    <property type="protein sequence ID" value="TFK79552.1"/>
    <property type="molecule type" value="Genomic_DNA"/>
</dbReference>
<evidence type="ECO:0000313" key="2">
    <source>
        <dbReference type="Proteomes" id="UP000308197"/>
    </source>
</evidence>
<keyword evidence="2" id="KW-1185">Reference proteome</keyword>
<accession>A0A5C3NR89</accession>
<dbReference type="InParanoid" id="A0A5C3NR89"/>